<organism evidence="2 3">
    <name type="scientific">Niallia taxi</name>
    <dbReference type="NCBI Taxonomy" id="2499688"/>
    <lineage>
        <taxon>Bacteria</taxon>
        <taxon>Bacillati</taxon>
        <taxon>Bacillota</taxon>
        <taxon>Bacilli</taxon>
        <taxon>Bacillales</taxon>
        <taxon>Bacillaceae</taxon>
        <taxon>Niallia</taxon>
    </lineage>
</organism>
<name>A0A437K3A5_9BACI</name>
<reference evidence="2 3" key="1">
    <citation type="submission" date="2019-01" db="EMBL/GenBank/DDBJ databases">
        <title>Bacillus sp. M5HDSG1-1, whole genome shotgun sequence.</title>
        <authorList>
            <person name="Tuo L."/>
        </authorList>
    </citation>
    <scope>NUCLEOTIDE SEQUENCE [LARGE SCALE GENOMIC DNA]</scope>
    <source>
        <strain evidence="2 3">M5HDSG1-1</strain>
    </source>
</reference>
<accession>A0A437K3A5</accession>
<comment type="caution">
    <text evidence="2">The sequence shown here is derived from an EMBL/GenBank/DDBJ whole genome shotgun (WGS) entry which is preliminary data.</text>
</comment>
<gene>
    <name evidence="2" type="ORF">EM808_27150</name>
</gene>
<keyword evidence="1" id="KW-1133">Transmembrane helix</keyword>
<protein>
    <submittedName>
        <fullName evidence="2">DUF3953 domain-containing protein</fullName>
    </submittedName>
</protein>
<feature type="transmembrane region" description="Helical" evidence="1">
    <location>
        <begin position="7"/>
        <end position="22"/>
    </location>
</feature>
<dbReference type="Pfam" id="PF13129">
    <property type="entry name" value="DUF3953"/>
    <property type="match status" value="1"/>
</dbReference>
<evidence type="ECO:0000313" key="3">
    <source>
        <dbReference type="Proteomes" id="UP000288024"/>
    </source>
</evidence>
<feature type="transmembrane region" description="Helical" evidence="1">
    <location>
        <begin position="28"/>
        <end position="45"/>
    </location>
</feature>
<feature type="transmembrane region" description="Helical" evidence="1">
    <location>
        <begin position="57"/>
        <end position="76"/>
    </location>
</feature>
<proteinExistence type="predicted"/>
<sequence length="77" mass="8753">MLKRSRVVFGIMAAILAVYGLLTDSMEIMPFMYLLLGLMFLVMGISEYKEKRKLSAYLFLFVAGFNLFGSVIAIKYP</sequence>
<dbReference type="AlphaFoldDB" id="A0A437K3A5"/>
<keyword evidence="1" id="KW-0472">Membrane</keyword>
<evidence type="ECO:0000256" key="1">
    <source>
        <dbReference type="SAM" id="Phobius"/>
    </source>
</evidence>
<keyword evidence="3" id="KW-1185">Reference proteome</keyword>
<dbReference type="InterPro" id="IPR025018">
    <property type="entry name" value="DUF3953"/>
</dbReference>
<evidence type="ECO:0000313" key="2">
    <source>
        <dbReference type="EMBL" id="RVT56569.1"/>
    </source>
</evidence>
<dbReference type="RefSeq" id="WP_127742779.1">
    <property type="nucleotide sequence ID" value="NZ_CAJCKN010000102.1"/>
</dbReference>
<dbReference type="GeneID" id="87620664"/>
<dbReference type="EMBL" id="RZTZ01000025">
    <property type="protein sequence ID" value="RVT56569.1"/>
    <property type="molecule type" value="Genomic_DNA"/>
</dbReference>
<keyword evidence="1" id="KW-0812">Transmembrane</keyword>
<dbReference type="Proteomes" id="UP000288024">
    <property type="component" value="Unassembled WGS sequence"/>
</dbReference>